<comment type="caution">
    <text evidence="1">The sequence shown here is derived from an EMBL/GenBank/DDBJ whole genome shotgun (WGS) entry which is preliminary data.</text>
</comment>
<dbReference type="EMBL" id="QFFZ01000023">
    <property type="protein sequence ID" value="TEB10623.1"/>
    <property type="molecule type" value="Genomic_DNA"/>
</dbReference>
<accession>A0A4Y7RP42</accession>
<sequence>MPGYTKEKHGGVDMQLEPGERSILSYFPSSEQAQKAAAALKSAGVGVVQVDRVSRYGVEIDGYYNNPINRAETITGPVLYSTNNRLEQSADNRVLLGADPSVSGYGAEEYGVGGGRSFMVTVVTNEGKLDQAVDIIKQNGGMV</sequence>
<dbReference type="Proteomes" id="UP000297597">
    <property type="component" value="Unassembled WGS sequence"/>
</dbReference>
<name>A0A4Y7RP42_9FIRM</name>
<keyword evidence="2" id="KW-1185">Reference proteome</keyword>
<evidence type="ECO:0000313" key="1">
    <source>
        <dbReference type="EMBL" id="TEB10623.1"/>
    </source>
</evidence>
<dbReference type="AlphaFoldDB" id="A0A4Y7RP42"/>
<reference evidence="1 2" key="1">
    <citation type="journal article" date="2018" name="Environ. Microbiol.">
        <title>Novel energy conservation strategies and behaviour of Pelotomaculum schinkii driving syntrophic propionate catabolism.</title>
        <authorList>
            <person name="Hidalgo-Ahumada C.A.P."/>
            <person name="Nobu M.K."/>
            <person name="Narihiro T."/>
            <person name="Tamaki H."/>
            <person name="Liu W.T."/>
            <person name="Kamagata Y."/>
            <person name="Stams A.J.M."/>
            <person name="Imachi H."/>
            <person name="Sousa D.Z."/>
        </authorList>
    </citation>
    <scope>NUCLEOTIDE SEQUENCE [LARGE SCALE GENOMIC DNA]</scope>
    <source>
        <strain evidence="1 2">MGP</strain>
    </source>
</reference>
<protein>
    <submittedName>
        <fullName evidence="1">Uncharacterized protein</fullName>
    </submittedName>
</protein>
<organism evidence="1 2">
    <name type="scientific">Pelotomaculum propionicicum</name>
    <dbReference type="NCBI Taxonomy" id="258475"/>
    <lineage>
        <taxon>Bacteria</taxon>
        <taxon>Bacillati</taxon>
        <taxon>Bacillota</taxon>
        <taxon>Clostridia</taxon>
        <taxon>Eubacteriales</taxon>
        <taxon>Desulfotomaculaceae</taxon>
        <taxon>Pelotomaculum</taxon>
    </lineage>
</organism>
<gene>
    <name evidence="1" type="ORF">Pmgp_02203</name>
</gene>
<evidence type="ECO:0000313" key="2">
    <source>
        <dbReference type="Proteomes" id="UP000297597"/>
    </source>
</evidence>
<proteinExistence type="predicted"/>